<gene>
    <name evidence="2" type="ORF">ABRZ00_12835</name>
</gene>
<reference evidence="2" key="1">
    <citation type="submission" date="2024-05" db="EMBL/GenBank/DDBJ databases">
        <authorList>
            <person name="Luo Y.-C."/>
            <person name="Nicholds J."/>
            <person name="Mortimer T."/>
            <person name="Maboni G."/>
        </authorList>
    </citation>
    <scope>NUCLEOTIDE SEQUENCE</scope>
    <source>
        <strain evidence="2">150221</strain>
    </source>
</reference>
<feature type="region of interest" description="Disordered" evidence="1">
    <location>
        <begin position="94"/>
        <end position="202"/>
    </location>
</feature>
<accession>A0AB39DMA7</accession>
<feature type="region of interest" description="Disordered" evidence="1">
    <location>
        <begin position="241"/>
        <end position="318"/>
    </location>
</feature>
<protein>
    <recommendedName>
        <fullName evidence="3">DUF1376 domain-containing protein</fullName>
    </recommendedName>
</protein>
<dbReference type="RefSeq" id="WP_368647742.1">
    <property type="nucleotide sequence ID" value="NZ_CP158257.1"/>
</dbReference>
<proteinExistence type="predicted"/>
<evidence type="ECO:0000313" key="2">
    <source>
        <dbReference type="EMBL" id="XDJ55408.1"/>
    </source>
</evidence>
<organism evidence="2">
    <name type="scientific">Castellaniella ginsengisoli</name>
    <dbReference type="NCBI Taxonomy" id="546114"/>
    <lineage>
        <taxon>Bacteria</taxon>
        <taxon>Pseudomonadati</taxon>
        <taxon>Pseudomonadota</taxon>
        <taxon>Betaproteobacteria</taxon>
        <taxon>Burkholderiales</taxon>
        <taxon>Alcaligenaceae</taxon>
        <taxon>Castellaniella</taxon>
    </lineage>
</organism>
<name>A0AB39DMA7_9BURK</name>
<dbReference type="AlphaFoldDB" id="A0AB39DMA7"/>
<evidence type="ECO:0008006" key="3">
    <source>
        <dbReference type="Google" id="ProtNLM"/>
    </source>
</evidence>
<sequence>MAESWVRLWADMTTDPKWQTIARKSGKPRYLVIALFAHLMLEANAAEDRGSVDAVVVEDVASALDCDEADVMAIMDAMQGRVIVDGRLAGWERRQPKREDVGNPTTGAKSSTERSREHRKRKRDAAHGNACNDVATQGNAPEAEAEAEERTGGAKAAASTPATAQPEAGDLPPLGPPAADPPADPPPDPPRRDPIQARAVEITHLLRAKGCALQPSDPRVQAWANAGRSDAELLTALETAERRRADAGNPQPVNAGYLDSILADVAGPGRSRDSPEGGKSNRRDRYAKDAEQIQAMARWADEQLRQGNPDAQFPRIEE</sequence>
<dbReference type="KEGG" id="cgin:ABRZ00_12835"/>
<feature type="compositionally biased region" description="Pro residues" evidence="1">
    <location>
        <begin position="173"/>
        <end position="188"/>
    </location>
</feature>
<evidence type="ECO:0000256" key="1">
    <source>
        <dbReference type="SAM" id="MobiDB-lite"/>
    </source>
</evidence>
<feature type="compositionally biased region" description="Low complexity" evidence="1">
    <location>
        <begin position="153"/>
        <end position="172"/>
    </location>
</feature>
<feature type="compositionally biased region" description="Basic and acidic residues" evidence="1">
    <location>
        <begin position="270"/>
        <end position="291"/>
    </location>
</feature>
<dbReference type="GeneID" id="93068435"/>
<dbReference type="EMBL" id="CP158257">
    <property type="protein sequence ID" value="XDJ55408.1"/>
    <property type="molecule type" value="Genomic_DNA"/>
</dbReference>